<dbReference type="EMBL" id="AP022596">
    <property type="protein sequence ID" value="BBY65696.1"/>
    <property type="molecule type" value="Genomic_DNA"/>
</dbReference>
<dbReference type="KEGG" id="mhev:MHEL_39390"/>
<evidence type="ECO:0000313" key="2">
    <source>
        <dbReference type="EMBL" id="BBY65696.1"/>
    </source>
</evidence>
<dbReference type="RefSeq" id="WP_163749736.1">
    <property type="nucleotide sequence ID" value="NZ_AP022596.1"/>
</dbReference>
<organism evidence="2 3">
    <name type="scientific">Mycolicibacterium helvum</name>
    <dbReference type="NCBI Taxonomy" id="1534349"/>
    <lineage>
        <taxon>Bacteria</taxon>
        <taxon>Bacillati</taxon>
        <taxon>Actinomycetota</taxon>
        <taxon>Actinomycetes</taxon>
        <taxon>Mycobacteriales</taxon>
        <taxon>Mycobacteriaceae</taxon>
        <taxon>Mycolicibacterium</taxon>
    </lineage>
</organism>
<sequence length="468" mass="49999">MDNKPNISTQEFFLNSGSEQLLKIHQFARARYVAPWAVFFGVLLRVAASVPPHVQLPPVVGRPASLNLLCAFVGKSGAGKGNTTGVAREAWPTDVLELPIGSGQGIAAQFASDPDSAVIFDIPEIDILTGHAGQHGSILLATIKSFAMGEQIGQTNATRDARRIVDAHTYRGCLSVGTQPGHANVIFNDASGGLPQRFLWAPVVDPNTPGGKFPIPDPLVMDMPDWGTKGDVVKVAYGHPDIETTIVDTHLANVRGEGNPLDSHAILTRCKVAALLAIMHGSLEERGMARAIEKDGFDAGRLESVIRSILDQLRRNGEMPGSELRTSLTSENRKWFDQAIAQLAEDGRIVVTRAGSGFRYRLTDDRQGGDCRQGALTQVRGGGETRQGGGADSPISLENHSSREDQVKKMSCRAWVEGYLAELVKQGHTTADPVAVRDAGVAAGYNRNQLHNAGSTLGLTGAVWSLAA</sequence>
<reference evidence="2 3" key="1">
    <citation type="journal article" date="2019" name="Emerg. Microbes Infect.">
        <title>Comprehensive subspecies identification of 175 nontuberculous mycobacteria species based on 7547 genomic profiles.</title>
        <authorList>
            <person name="Matsumoto Y."/>
            <person name="Kinjo T."/>
            <person name="Motooka D."/>
            <person name="Nabeya D."/>
            <person name="Jung N."/>
            <person name="Uechi K."/>
            <person name="Horii T."/>
            <person name="Iida T."/>
            <person name="Fujita J."/>
            <person name="Nakamura S."/>
        </authorList>
    </citation>
    <scope>NUCLEOTIDE SEQUENCE [LARGE SCALE GENOMIC DNA]</scope>
    <source>
        <strain evidence="2 3">JCM 30396</strain>
    </source>
</reference>
<protein>
    <submittedName>
        <fullName evidence="2">Uncharacterized protein</fullName>
    </submittedName>
</protein>
<dbReference type="AlphaFoldDB" id="A0A7I7TC21"/>
<keyword evidence="3" id="KW-1185">Reference proteome</keyword>
<gene>
    <name evidence="2" type="ORF">MHEL_39390</name>
</gene>
<proteinExistence type="predicted"/>
<name>A0A7I7TC21_9MYCO</name>
<feature type="region of interest" description="Disordered" evidence="1">
    <location>
        <begin position="367"/>
        <end position="404"/>
    </location>
</feature>
<dbReference type="Proteomes" id="UP000467148">
    <property type="component" value="Chromosome"/>
</dbReference>
<evidence type="ECO:0000313" key="3">
    <source>
        <dbReference type="Proteomes" id="UP000467148"/>
    </source>
</evidence>
<feature type="compositionally biased region" description="Gly residues" evidence="1">
    <location>
        <begin position="380"/>
        <end position="391"/>
    </location>
</feature>
<evidence type="ECO:0000256" key="1">
    <source>
        <dbReference type="SAM" id="MobiDB-lite"/>
    </source>
</evidence>
<accession>A0A7I7TC21</accession>